<dbReference type="PROSITE" id="PS51194">
    <property type="entry name" value="HELICASE_CTER"/>
    <property type="match status" value="1"/>
</dbReference>
<name>A0ABU3X7X8_9BACI</name>
<dbReference type="Pfam" id="PF00270">
    <property type="entry name" value="DEAD"/>
    <property type="match status" value="1"/>
</dbReference>
<evidence type="ECO:0000313" key="20">
    <source>
        <dbReference type="EMBL" id="MDV2683732.1"/>
    </source>
</evidence>
<dbReference type="SUPFAM" id="SSF46785">
    <property type="entry name" value="Winged helix' DNA-binding domain"/>
    <property type="match status" value="1"/>
</dbReference>
<keyword evidence="9" id="KW-0862">Zinc</keyword>
<dbReference type="PANTHER" id="PTHR13710">
    <property type="entry name" value="DNA HELICASE RECQ FAMILY MEMBER"/>
    <property type="match status" value="1"/>
</dbReference>
<evidence type="ECO:0000259" key="18">
    <source>
        <dbReference type="PROSITE" id="PS51192"/>
    </source>
</evidence>
<keyword evidence="13" id="KW-0234">DNA repair</keyword>
<dbReference type="NCBIfam" id="TIGR00614">
    <property type="entry name" value="recQ_fam"/>
    <property type="match status" value="1"/>
</dbReference>
<evidence type="ECO:0000256" key="14">
    <source>
        <dbReference type="ARBA" id="ARBA00023235"/>
    </source>
</evidence>
<keyword evidence="11" id="KW-0238">DNA-binding</keyword>
<keyword evidence="14" id="KW-0413">Isomerase</keyword>
<evidence type="ECO:0000256" key="7">
    <source>
        <dbReference type="ARBA" id="ARBA00022801"/>
    </source>
</evidence>
<keyword evidence="10" id="KW-0067">ATP-binding</keyword>
<dbReference type="PROSITE" id="PS50967">
    <property type="entry name" value="HRDC"/>
    <property type="match status" value="1"/>
</dbReference>
<evidence type="ECO:0000256" key="13">
    <source>
        <dbReference type="ARBA" id="ARBA00023204"/>
    </source>
</evidence>
<reference evidence="20 21" key="1">
    <citation type="submission" date="2023-10" db="EMBL/GenBank/DDBJ databases">
        <title>Screening of Alkalihalobacillus lindianensis BZ-TG-R113 and Its Alleviation of Salt Stress on Rapeseed Growth.</title>
        <authorList>
            <person name="Zhao B."/>
            <person name="Guo T."/>
        </authorList>
    </citation>
    <scope>NUCLEOTIDE SEQUENCE [LARGE SCALE GENOMIC DNA]</scope>
    <source>
        <strain evidence="20 21">BZ-TG-R113</strain>
    </source>
</reference>
<dbReference type="SMART" id="SM00956">
    <property type="entry name" value="RQC"/>
    <property type="match status" value="1"/>
</dbReference>
<dbReference type="PROSITE" id="PS51192">
    <property type="entry name" value="HELICASE_ATP_BIND_1"/>
    <property type="match status" value="1"/>
</dbReference>
<dbReference type="Gene3D" id="1.10.10.1390">
    <property type="entry name" value="ATP-dependent DNA helicase RecQ"/>
    <property type="match status" value="1"/>
</dbReference>
<evidence type="ECO:0000259" key="17">
    <source>
        <dbReference type="PROSITE" id="PS50967"/>
    </source>
</evidence>
<evidence type="ECO:0000259" key="19">
    <source>
        <dbReference type="PROSITE" id="PS51194"/>
    </source>
</evidence>
<gene>
    <name evidence="20" type="primary">recQ</name>
    <name evidence="20" type="ORF">RYX56_04995</name>
</gene>
<dbReference type="Gene3D" id="1.10.150.80">
    <property type="entry name" value="HRDC domain"/>
    <property type="match status" value="1"/>
</dbReference>
<keyword evidence="4" id="KW-0479">Metal-binding</keyword>
<evidence type="ECO:0000256" key="4">
    <source>
        <dbReference type="ARBA" id="ARBA00022723"/>
    </source>
</evidence>
<evidence type="ECO:0000256" key="6">
    <source>
        <dbReference type="ARBA" id="ARBA00022763"/>
    </source>
</evidence>
<accession>A0ABU3X7X8</accession>
<evidence type="ECO:0000256" key="12">
    <source>
        <dbReference type="ARBA" id="ARBA00023172"/>
    </source>
</evidence>
<dbReference type="Pfam" id="PF09382">
    <property type="entry name" value="RQC"/>
    <property type="match status" value="1"/>
</dbReference>
<evidence type="ECO:0000256" key="16">
    <source>
        <dbReference type="NCBIfam" id="TIGR01389"/>
    </source>
</evidence>
<evidence type="ECO:0000256" key="5">
    <source>
        <dbReference type="ARBA" id="ARBA00022741"/>
    </source>
</evidence>
<comment type="cofactor">
    <cofactor evidence="2">
        <name>Zn(2+)</name>
        <dbReference type="ChEBI" id="CHEBI:29105"/>
    </cofactor>
</comment>
<evidence type="ECO:0000313" key="21">
    <source>
        <dbReference type="Proteomes" id="UP001287282"/>
    </source>
</evidence>
<dbReference type="InterPro" id="IPR018982">
    <property type="entry name" value="RQC_domain"/>
</dbReference>
<dbReference type="NCBIfam" id="TIGR01389">
    <property type="entry name" value="recQ"/>
    <property type="match status" value="1"/>
</dbReference>
<evidence type="ECO:0000256" key="10">
    <source>
        <dbReference type="ARBA" id="ARBA00022840"/>
    </source>
</evidence>
<proteinExistence type="inferred from homology"/>
<dbReference type="InterPro" id="IPR027417">
    <property type="entry name" value="P-loop_NTPase"/>
</dbReference>
<dbReference type="InterPro" id="IPR014001">
    <property type="entry name" value="Helicase_ATP-bd"/>
</dbReference>
<feature type="domain" description="HRDC" evidence="17">
    <location>
        <begin position="517"/>
        <end position="597"/>
    </location>
</feature>
<organism evidence="20 21">
    <name type="scientific">Alkalihalophilus lindianensis</name>
    <dbReference type="NCBI Taxonomy" id="1630542"/>
    <lineage>
        <taxon>Bacteria</taxon>
        <taxon>Bacillati</taxon>
        <taxon>Bacillota</taxon>
        <taxon>Bacilli</taxon>
        <taxon>Bacillales</taxon>
        <taxon>Bacillaceae</taxon>
        <taxon>Alkalihalophilus</taxon>
    </lineage>
</organism>
<dbReference type="Gene3D" id="1.10.10.10">
    <property type="entry name" value="Winged helix-like DNA-binding domain superfamily/Winged helix DNA-binding domain"/>
    <property type="match status" value="1"/>
</dbReference>
<dbReference type="InterPro" id="IPR036390">
    <property type="entry name" value="WH_DNA-bd_sf"/>
</dbReference>
<comment type="similarity">
    <text evidence="3">Belongs to the helicase family. RecQ subfamily.</text>
</comment>
<evidence type="ECO:0000256" key="15">
    <source>
        <dbReference type="ARBA" id="ARBA00034617"/>
    </source>
</evidence>
<comment type="caution">
    <text evidence="20">The sequence shown here is derived from an EMBL/GenBank/DDBJ whole genome shotgun (WGS) entry which is preliminary data.</text>
</comment>
<dbReference type="Pfam" id="PF16124">
    <property type="entry name" value="RecQ_Zn_bind"/>
    <property type="match status" value="1"/>
</dbReference>
<evidence type="ECO:0000256" key="2">
    <source>
        <dbReference type="ARBA" id="ARBA00001947"/>
    </source>
</evidence>
<dbReference type="Pfam" id="PF14493">
    <property type="entry name" value="HTH_40"/>
    <property type="match status" value="1"/>
</dbReference>
<comment type="cofactor">
    <cofactor evidence="1">
        <name>Mg(2+)</name>
        <dbReference type="ChEBI" id="CHEBI:18420"/>
    </cofactor>
</comment>
<dbReference type="RefSeq" id="WP_317121027.1">
    <property type="nucleotide sequence ID" value="NZ_JAWJBA010000001.1"/>
</dbReference>
<dbReference type="InterPro" id="IPR004589">
    <property type="entry name" value="DNA_helicase_ATP-dep_RecQ"/>
</dbReference>
<dbReference type="SMART" id="SM00341">
    <property type="entry name" value="HRDC"/>
    <property type="match status" value="1"/>
</dbReference>
<feature type="domain" description="Helicase ATP-binding" evidence="18">
    <location>
        <begin position="30"/>
        <end position="199"/>
    </location>
</feature>
<dbReference type="InterPro" id="IPR036388">
    <property type="entry name" value="WH-like_DNA-bd_sf"/>
</dbReference>
<keyword evidence="6" id="KW-0227">DNA damage</keyword>
<keyword evidence="8 20" id="KW-0347">Helicase</keyword>
<dbReference type="InterPro" id="IPR002121">
    <property type="entry name" value="HRDC_dom"/>
</dbReference>
<dbReference type="Pfam" id="PF00271">
    <property type="entry name" value="Helicase_C"/>
    <property type="match status" value="1"/>
</dbReference>
<comment type="catalytic activity">
    <reaction evidence="15">
        <text>Couples ATP hydrolysis with the unwinding of duplex DNA by translocating in the 3'-5' direction.</text>
        <dbReference type="EC" id="5.6.2.4"/>
    </reaction>
</comment>
<dbReference type="PANTHER" id="PTHR13710:SF105">
    <property type="entry name" value="ATP-DEPENDENT DNA HELICASE Q1"/>
    <property type="match status" value="1"/>
</dbReference>
<dbReference type="SUPFAM" id="SSF47819">
    <property type="entry name" value="HRDC-like"/>
    <property type="match status" value="1"/>
</dbReference>
<dbReference type="InterPro" id="IPR029491">
    <property type="entry name" value="Helicase_HTH"/>
</dbReference>
<evidence type="ECO:0000256" key="8">
    <source>
        <dbReference type="ARBA" id="ARBA00022806"/>
    </source>
</evidence>
<protein>
    <recommendedName>
        <fullName evidence="16">DNA helicase RecQ</fullName>
        <ecNumber evidence="16">5.6.2.4</ecNumber>
    </recommendedName>
</protein>
<keyword evidence="12" id="KW-0233">DNA recombination</keyword>
<dbReference type="SMART" id="SM00490">
    <property type="entry name" value="HELICc"/>
    <property type="match status" value="1"/>
</dbReference>
<dbReference type="InterPro" id="IPR010997">
    <property type="entry name" value="HRDC-like_sf"/>
</dbReference>
<evidence type="ECO:0000256" key="1">
    <source>
        <dbReference type="ARBA" id="ARBA00001946"/>
    </source>
</evidence>
<dbReference type="SMART" id="SM00487">
    <property type="entry name" value="DEXDc"/>
    <property type="match status" value="1"/>
</dbReference>
<dbReference type="Pfam" id="PF00570">
    <property type="entry name" value="HRDC"/>
    <property type="match status" value="1"/>
</dbReference>
<dbReference type="SUPFAM" id="SSF52540">
    <property type="entry name" value="P-loop containing nucleoside triphosphate hydrolases"/>
    <property type="match status" value="1"/>
</dbReference>
<dbReference type="InterPro" id="IPR032284">
    <property type="entry name" value="RecQ_Zn-bd"/>
</dbReference>
<dbReference type="EMBL" id="JAWJBA010000001">
    <property type="protein sequence ID" value="MDV2683732.1"/>
    <property type="molecule type" value="Genomic_DNA"/>
</dbReference>
<evidence type="ECO:0000256" key="11">
    <source>
        <dbReference type="ARBA" id="ARBA00023125"/>
    </source>
</evidence>
<keyword evidence="5" id="KW-0547">Nucleotide-binding</keyword>
<dbReference type="GO" id="GO:0016787">
    <property type="term" value="F:hydrolase activity"/>
    <property type="evidence" value="ECO:0007669"/>
    <property type="project" value="UniProtKB-KW"/>
</dbReference>
<dbReference type="CDD" id="cd17920">
    <property type="entry name" value="DEXHc_RecQ"/>
    <property type="match status" value="1"/>
</dbReference>
<keyword evidence="7 20" id="KW-0378">Hydrolase</keyword>
<dbReference type="InterPro" id="IPR001650">
    <property type="entry name" value="Helicase_C-like"/>
</dbReference>
<keyword evidence="21" id="KW-1185">Reference proteome</keyword>
<dbReference type="EC" id="5.6.2.4" evidence="16"/>
<dbReference type="Proteomes" id="UP001287282">
    <property type="component" value="Unassembled WGS sequence"/>
</dbReference>
<sequence>MSIEKFEQATEILHRYYGYQSFRNGQSEIIQHVLNGEDALGIMPTGGGKSLCYQIPALVLEGVTLVISPLISLMKDQVDALHQLDIAATYLNSTLTRQEEEERISLIQLGECKLVYVAPERLMQPHFQQLLKSIPLSFVAIDEAHCLSQWGHDFRPSYLGIAGWLQSLERTPPVLALTATATEAVQQDIQTHLQINDEHTVLTGFNRENLTLKIIKGIDKWRFAKQYVQKHLNESGIIYATTRKEVEQLYHKFIDAKVEVAMYHGGLNEEERARHQEAFLHDEASVMIATNAFGMGIDKSNVRYVLHYNMPRNIESYYQEAGRAGRDGEDSECVLLFSPQDIRVQSFLIEQTDLSEERKAQEYEKLQQMTSYIHTEGCLMSYILSYFGDVASEACGKCSSCVREGEKVDRTREAQMVFSCIKRMRERFGKMMVAQVLVGSENQKIKQLQLTSLPTYGIMSGYTAKQVAEFIDYLTAEQYIKPTGSQYPTLQLTELAVSVIKGEKEVHQIDANVGTEVEENNEVFEALRQCRKDLANKEDIPPYMVFSDKTLKQMSQYIPQTKEELSLIQGVGEQKLTRYGDAFLEVLIPFKGQKKADIHDAPAEPKSKTSKTSKKVTKGSHLITIKLFQEGQKVQEIAAQRSISEQTVLNHLLKSKDEGIDLRLPSYVDEPIRKEILKVAKEIGTEKLRPIKEVLGEHVTYQDIRFAIEK</sequence>
<dbReference type="Gene3D" id="3.40.50.300">
    <property type="entry name" value="P-loop containing nucleotide triphosphate hydrolases"/>
    <property type="match status" value="2"/>
</dbReference>
<feature type="domain" description="Helicase C-terminal" evidence="19">
    <location>
        <begin position="223"/>
        <end position="367"/>
    </location>
</feature>
<dbReference type="InterPro" id="IPR011545">
    <property type="entry name" value="DEAD/DEAH_box_helicase_dom"/>
</dbReference>
<evidence type="ECO:0000256" key="3">
    <source>
        <dbReference type="ARBA" id="ARBA00005446"/>
    </source>
</evidence>
<dbReference type="InterPro" id="IPR006293">
    <property type="entry name" value="DNA_helicase_ATP-dep_RecQ_bac"/>
</dbReference>
<dbReference type="GO" id="GO:0003678">
    <property type="term" value="F:DNA helicase activity"/>
    <property type="evidence" value="ECO:0007669"/>
    <property type="project" value="UniProtKB-EC"/>
</dbReference>
<evidence type="ECO:0000256" key="9">
    <source>
        <dbReference type="ARBA" id="ARBA00022833"/>
    </source>
</evidence>
<dbReference type="InterPro" id="IPR044876">
    <property type="entry name" value="HRDC_dom_sf"/>
</dbReference>